<dbReference type="InterPro" id="IPR001867">
    <property type="entry name" value="OmpR/PhoB-type_DNA-bd"/>
</dbReference>
<dbReference type="AlphaFoldDB" id="A0A4R4PTS6"/>
<gene>
    <name evidence="8" type="ORF">E1261_23540</name>
</gene>
<evidence type="ECO:0000256" key="3">
    <source>
        <dbReference type="ARBA" id="ARBA00023125"/>
    </source>
</evidence>
<dbReference type="InterPro" id="IPR003593">
    <property type="entry name" value="AAA+_ATPase"/>
</dbReference>
<dbReference type="SMART" id="SM01043">
    <property type="entry name" value="BTAD"/>
    <property type="match status" value="1"/>
</dbReference>
<dbReference type="PROSITE" id="PS50005">
    <property type="entry name" value="TPR"/>
    <property type="match status" value="1"/>
</dbReference>
<proteinExistence type="inferred from homology"/>
<feature type="DNA-binding region" description="OmpR/PhoB-type" evidence="6">
    <location>
        <begin position="1"/>
        <end position="90"/>
    </location>
</feature>
<dbReference type="Gene3D" id="1.10.10.10">
    <property type="entry name" value="Winged helix-like DNA-binding domain superfamily/Winged helix DNA-binding domain"/>
    <property type="match status" value="1"/>
</dbReference>
<organism evidence="8 9">
    <name type="scientific">Kribbella albertanoniae</name>
    <dbReference type="NCBI Taxonomy" id="1266829"/>
    <lineage>
        <taxon>Bacteria</taxon>
        <taxon>Bacillati</taxon>
        <taxon>Actinomycetota</taxon>
        <taxon>Actinomycetes</taxon>
        <taxon>Propionibacteriales</taxon>
        <taxon>Kribbellaceae</taxon>
        <taxon>Kribbella</taxon>
    </lineage>
</organism>
<dbReference type="OrthoDB" id="4326794at2"/>
<dbReference type="Gene3D" id="3.40.50.300">
    <property type="entry name" value="P-loop containing nucleotide triphosphate hydrolases"/>
    <property type="match status" value="1"/>
</dbReference>
<dbReference type="SMART" id="SM00382">
    <property type="entry name" value="AAA"/>
    <property type="match status" value="1"/>
</dbReference>
<comment type="similarity">
    <text evidence="1">Belongs to the AfsR/DnrI/RedD regulatory family.</text>
</comment>
<dbReference type="PRINTS" id="PR00364">
    <property type="entry name" value="DISEASERSIST"/>
</dbReference>
<evidence type="ECO:0000256" key="1">
    <source>
        <dbReference type="ARBA" id="ARBA00005820"/>
    </source>
</evidence>
<dbReference type="InterPro" id="IPR011990">
    <property type="entry name" value="TPR-like_helical_dom_sf"/>
</dbReference>
<evidence type="ECO:0000256" key="4">
    <source>
        <dbReference type="ARBA" id="ARBA00023163"/>
    </source>
</evidence>
<dbReference type="InterPro" id="IPR051677">
    <property type="entry name" value="AfsR-DnrI-RedD_regulator"/>
</dbReference>
<feature type="domain" description="OmpR/PhoB-type" evidence="7">
    <location>
        <begin position="1"/>
        <end position="90"/>
    </location>
</feature>
<evidence type="ECO:0000256" key="6">
    <source>
        <dbReference type="PROSITE-ProRule" id="PRU01091"/>
    </source>
</evidence>
<dbReference type="SUPFAM" id="SSF52540">
    <property type="entry name" value="P-loop containing nucleoside triphosphate hydrolases"/>
    <property type="match status" value="1"/>
</dbReference>
<dbReference type="PANTHER" id="PTHR35807:SF1">
    <property type="entry name" value="TRANSCRIPTIONAL REGULATOR REDD"/>
    <property type="match status" value="1"/>
</dbReference>
<dbReference type="GO" id="GO:0043531">
    <property type="term" value="F:ADP binding"/>
    <property type="evidence" value="ECO:0007669"/>
    <property type="project" value="InterPro"/>
</dbReference>
<comment type="caution">
    <text evidence="8">The sequence shown here is derived from an EMBL/GenBank/DDBJ whole genome shotgun (WGS) entry which is preliminary data.</text>
</comment>
<dbReference type="InterPro" id="IPR019734">
    <property type="entry name" value="TPR_rpt"/>
</dbReference>
<dbReference type="EMBL" id="SMKA01000118">
    <property type="protein sequence ID" value="TDC25781.1"/>
    <property type="molecule type" value="Genomic_DNA"/>
</dbReference>
<dbReference type="SUPFAM" id="SSF46894">
    <property type="entry name" value="C-terminal effector domain of the bipartite response regulators"/>
    <property type="match status" value="1"/>
</dbReference>
<dbReference type="InterPro" id="IPR027417">
    <property type="entry name" value="P-loop_NTPase"/>
</dbReference>
<dbReference type="RefSeq" id="WP_132409962.1">
    <property type="nucleotide sequence ID" value="NZ_SMKA01000118.1"/>
</dbReference>
<dbReference type="SMART" id="SM00862">
    <property type="entry name" value="Trans_reg_C"/>
    <property type="match status" value="1"/>
</dbReference>
<dbReference type="GO" id="GO:0000160">
    <property type="term" value="P:phosphorelay signal transduction system"/>
    <property type="evidence" value="ECO:0007669"/>
    <property type="project" value="InterPro"/>
</dbReference>
<dbReference type="Pfam" id="PF00486">
    <property type="entry name" value="Trans_reg_C"/>
    <property type="match status" value="1"/>
</dbReference>
<dbReference type="SUPFAM" id="SSF48452">
    <property type="entry name" value="TPR-like"/>
    <property type="match status" value="3"/>
</dbReference>
<keyword evidence="2" id="KW-0805">Transcription regulation</keyword>
<evidence type="ECO:0000259" key="7">
    <source>
        <dbReference type="PROSITE" id="PS51755"/>
    </source>
</evidence>
<dbReference type="PANTHER" id="PTHR35807">
    <property type="entry name" value="TRANSCRIPTIONAL REGULATOR REDD-RELATED"/>
    <property type="match status" value="1"/>
</dbReference>
<feature type="repeat" description="TPR" evidence="5">
    <location>
        <begin position="899"/>
        <end position="932"/>
    </location>
</feature>
<keyword evidence="9" id="KW-1185">Reference proteome</keyword>
<dbReference type="GO" id="GO:0003677">
    <property type="term" value="F:DNA binding"/>
    <property type="evidence" value="ECO:0007669"/>
    <property type="project" value="UniProtKB-UniRule"/>
</dbReference>
<dbReference type="Pfam" id="PF13181">
    <property type="entry name" value="TPR_8"/>
    <property type="match status" value="1"/>
</dbReference>
<dbReference type="PROSITE" id="PS51755">
    <property type="entry name" value="OMPR_PHOB"/>
    <property type="match status" value="1"/>
</dbReference>
<evidence type="ECO:0000313" key="9">
    <source>
        <dbReference type="Proteomes" id="UP000295075"/>
    </source>
</evidence>
<evidence type="ECO:0000313" key="8">
    <source>
        <dbReference type="EMBL" id="TDC25781.1"/>
    </source>
</evidence>
<sequence>MRFEVLGTVQAIVDAQVVAPISELRRRLLAVLLVRANRAVPVETLAEALWGTEPPNSPSNSLQVHVHRLRHVLDRPERLRGVPGGYQLEVGPDEFDAFEFTDQHTAARNAVAAGDLERAVPRFRSALGLWRGTPYRDVIEPRIVAAEANRLAEARLIAYEELYDAELALSRAREIVPELTELVAAYPLRERIVGQLMLALYRSGRQSRAETTYQATRRRLVQELRAEPGRALRELFESIRTESPALDGPPARTGTAPAQLPPAPGAFLGRETELAALDAMADGPIVLSGMAGVGKTTLALHYAHHVADRYGDGQLYVDLRGHSPAPALEPLDALGHLLRGLGREQVPESVIDASNEYRSLVAGRKMLILLDNAASAEQVRPLLPAGSTCLALVTSRTRMTGLVAREGAHRIVLGTLEIAVARDLLDRLLGTQRVEAEPSSVAELIEACAGLPLALRIAAAQLTDEPHRTIADYLLELRERGLAAFALSDDEQSAVAGAFDLSYQRLEPGVRRLFRLAGLVPGLDFTAPAVAAMSALPVADARAALRTLTGAHLLDEHAAGRYRFHDLLRDYARSRAMEEETEPQRAEARNRLYTWYYRGREVAARLLIAWRLEPPCPPLPDVPAVQFASRTEARGWLTDEFDNIHAAIRDCADHGPVHWCWHLALGVVTDMERYGRRVDVLSMLDTVVAAARAANDQQAVALSLGELGIISTGVGRPLDPEQVTQLINAAEQSGDDAVLGYGLYAAGTIAVRGDDRSAAREHLQRARDVQERANDTVGQSLTLLQLGFLSYHSGDLGSAADAWERSADLAGPDAPSIAVAGVLYACHGRITLGRLDGIDELFERGRRLVEELHDTSRQCVIGYLRGSLLRDTGRPHEAQELLLAARRVADEIDILRSRALVRNELGFCYLTLGDVAAARESFEEAAELASPDLLREYRAHAVRGLAFVALAGSDLDTAESLARDAVELSTGTDRMQEGDAIVVLARVKLALGDIEAAAEYGAQALAILQETGYLLGIARAHQLLGEIHADREHLLEALRGFEAFGSPEATNVRKSLTDL</sequence>
<accession>A0A4R4PTS6</accession>
<dbReference type="InterPro" id="IPR036388">
    <property type="entry name" value="WH-like_DNA-bd_sf"/>
</dbReference>
<dbReference type="InterPro" id="IPR005158">
    <property type="entry name" value="BTAD"/>
</dbReference>
<keyword evidence="5" id="KW-0802">TPR repeat</keyword>
<evidence type="ECO:0000256" key="2">
    <source>
        <dbReference type="ARBA" id="ARBA00023015"/>
    </source>
</evidence>
<reference evidence="8 9" key="1">
    <citation type="submission" date="2019-03" db="EMBL/GenBank/DDBJ databases">
        <title>Draft genome sequences of novel Actinobacteria.</title>
        <authorList>
            <person name="Sahin N."/>
            <person name="Ay H."/>
            <person name="Saygin H."/>
        </authorList>
    </citation>
    <scope>NUCLEOTIDE SEQUENCE [LARGE SCALE GENOMIC DNA]</scope>
    <source>
        <strain evidence="8 9">JCM 30547</strain>
    </source>
</reference>
<name>A0A4R4PTS6_9ACTN</name>
<dbReference type="GO" id="GO:0006355">
    <property type="term" value="P:regulation of DNA-templated transcription"/>
    <property type="evidence" value="ECO:0007669"/>
    <property type="project" value="InterPro"/>
</dbReference>
<dbReference type="SMART" id="SM00028">
    <property type="entry name" value="TPR"/>
    <property type="match status" value="3"/>
</dbReference>
<evidence type="ECO:0000256" key="5">
    <source>
        <dbReference type="PROSITE-ProRule" id="PRU00339"/>
    </source>
</evidence>
<keyword evidence="3 6" id="KW-0238">DNA-binding</keyword>
<dbReference type="Pfam" id="PF03704">
    <property type="entry name" value="BTAD"/>
    <property type="match status" value="1"/>
</dbReference>
<dbReference type="CDD" id="cd15831">
    <property type="entry name" value="BTAD"/>
    <property type="match status" value="1"/>
</dbReference>
<dbReference type="InterPro" id="IPR016032">
    <property type="entry name" value="Sig_transdc_resp-reg_C-effctor"/>
</dbReference>
<dbReference type="Gene3D" id="1.25.40.10">
    <property type="entry name" value="Tetratricopeptide repeat domain"/>
    <property type="match status" value="3"/>
</dbReference>
<protein>
    <submittedName>
        <fullName evidence="8">AfsR family transcriptional regulator</fullName>
    </submittedName>
</protein>
<keyword evidence="4" id="KW-0804">Transcription</keyword>
<dbReference type="Proteomes" id="UP000295075">
    <property type="component" value="Unassembled WGS sequence"/>
</dbReference>